<organism evidence="16 17">
    <name type="scientific">Corchorus capsularis</name>
    <name type="common">Jute</name>
    <dbReference type="NCBI Taxonomy" id="210143"/>
    <lineage>
        <taxon>Eukaryota</taxon>
        <taxon>Viridiplantae</taxon>
        <taxon>Streptophyta</taxon>
        <taxon>Embryophyta</taxon>
        <taxon>Tracheophyta</taxon>
        <taxon>Spermatophyta</taxon>
        <taxon>Magnoliopsida</taxon>
        <taxon>eudicotyledons</taxon>
        <taxon>Gunneridae</taxon>
        <taxon>Pentapetalae</taxon>
        <taxon>rosids</taxon>
        <taxon>malvids</taxon>
        <taxon>Malvales</taxon>
        <taxon>Malvaceae</taxon>
        <taxon>Grewioideae</taxon>
        <taxon>Apeibeae</taxon>
        <taxon>Corchorus</taxon>
    </lineage>
</organism>
<keyword evidence="5" id="KW-0964">Secreted</keyword>
<evidence type="ECO:0000256" key="1">
    <source>
        <dbReference type="ARBA" id="ARBA00004191"/>
    </source>
</evidence>
<dbReference type="PANTHER" id="PTHR31375">
    <property type="match status" value="1"/>
</dbReference>
<evidence type="ECO:0000313" key="17">
    <source>
        <dbReference type="Proteomes" id="UP000188268"/>
    </source>
</evidence>
<keyword evidence="7 13" id="KW-0326">Glycosidase</keyword>
<comment type="catalytic activity">
    <reaction evidence="9">
        <text>(1,4-alpha-D-galacturonosyl)n+m + H2O = (1,4-alpha-D-galacturonosyl)n + (1,4-alpha-D-galacturonosyl)m.</text>
        <dbReference type="EC" id="3.2.1.15"/>
    </reaction>
</comment>
<reference evidence="16 17" key="1">
    <citation type="submission" date="2013-09" db="EMBL/GenBank/DDBJ databases">
        <title>Corchorus capsularis genome sequencing.</title>
        <authorList>
            <person name="Alam M."/>
            <person name="Haque M.S."/>
            <person name="Islam M.S."/>
            <person name="Emdad E.M."/>
            <person name="Islam M.M."/>
            <person name="Ahmed B."/>
            <person name="Halim A."/>
            <person name="Hossen Q.M.M."/>
            <person name="Hossain M.Z."/>
            <person name="Ahmed R."/>
            <person name="Khan M.M."/>
            <person name="Islam R."/>
            <person name="Rashid M.M."/>
            <person name="Khan S.A."/>
            <person name="Rahman M.S."/>
            <person name="Alam M."/>
        </authorList>
    </citation>
    <scope>NUCLEOTIDE SEQUENCE [LARGE SCALE GENOMIC DNA]</scope>
    <source>
        <strain evidence="17">cv. CVL-1</strain>
        <tissue evidence="16">Whole seedling</tissue>
    </source>
</reference>
<feature type="signal peptide" evidence="15">
    <location>
        <begin position="1"/>
        <end position="19"/>
    </location>
</feature>
<accession>A0A1R3G6F2</accession>
<evidence type="ECO:0000313" key="16">
    <source>
        <dbReference type="EMBL" id="OMO53600.1"/>
    </source>
</evidence>
<evidence type="ECO:0000256" key="10">
    <source>
        <dbReference type="ARBA" id="ARBA00060133"/>
    </source>
</evidence>
<keyword evidence="4" id="KW-0134">Cell wall</keyword>
<dbReference type="EC" id="3.2.1.15" evidence="3"/>
<dbReference type="Gramene" id="OMO53600">
    <property type="protein sequence ID" value="OMO53600"/>
    <property type="gene ID" value="CCACVL1_28511"/>
</dbReference>
<dbReference type="GO" id="GO:0004650">
    <property type="term" value="F:polygalacturonase activity"/>
    <property type="evidence" value="ECO:0007669"/>
    <property type="project" value="UniProtKB-EC"/>
</dbReference>
<feature type="region of interest" description="Disordered" evidence="14">
    <location>
        <begin position="32"/>
        <end position="54"/>
    </location>
</feature>
<comment type="similarity">
    <text evidence="2 13">Belongs to the glycosyl hydrolase 28 family.</text>
</comment>
<evidence type="ECO:0000256" key="3">
    <source>
        <dbReference type="ARBA" id="ARBA00012736"/>
    </source>
</evidence>
<keyword evidence="15" id="KW-0732">Signal</keyword>
<feature type="chain" id="PRO_5012345133" description="Polygalacturonase" evidence="15">
    <location>
        <begin position="20"/>
        <end position="459"/>
    </location>
</feature>
<dbReference type="SMART" id="SM00710">
    <property type="entry name" value="PbH1"/>
    <property type="match status" value="6"/>
</dbReference>
<dbReference type="GO" id="GO:0071555">
    <property type="term" value="P:cell wall organization"/>
    <property type="evidence" value="ECO:0007669"/>
    <property type="project" value="UniProtKB-KW"/>
</dbReference>
<dbReference type="FunFam" id="2.160.20.10:FF:000004">
    <property type="entry name" value="Pectin lyase-like superfamily protein"/>
    <property type="match status" value="1"/>
</dbReference>
<keyword evidence="6 13" id="KW-0378">Hydrolase</keyword>
<protein>
    <recommendedName>
        <fullName evidence="11">Polygalacturonase</fullName>
        <ecNumber evidence="3">3.2.1.15</ecNumber>
    </recommendedName>
</protein>
<gene>
    <name evidence="16" type="ORF">CCACVL1_28511</name>
</gene>
<comment type="subcellular location">
    <subcellularLocation>
        <location evidence="1">Secreted</location>
        <location evidence="1">Cell wall</location>
    </subcellularLocation>
</comment>
<evidence type="ECO:0000256" key="9">
    <source>
        <dbReference type="ARBA" id="ARBA00034074"/>
    </source>
</evidence>
<evidence type="ECO:0000256" key="12">
    <source>
        <dbReference type="PROSITE-ProRule" id="PRU10052"/>
    </source>
</evidence>
<dbReference type="GO" id="GO:0005975">
    <property type="term" value="P:carbohydrate metabolic process"/>
    <property type="evidence" value="ECO:0007669"/>
    <property type="project" value="InterPro"/>
</dbReference>
<evidence type="ECO:0000256" key="14">
    <source>
        <dbReference type="SAM" id="MobiDB-lite"/>
    </source>
</evidence>
<evidence type="ECO:0000256" key="2">
    <source>
        <dbReference type="ARBA" id="ARBA00008834"/>
    </source>
</evidence>
<evidence type="ECO:0000256" key="8">
    <source>
        <dbReference type="ARBA" id="ARBA00023316"/>
    </source>
</evidence>
<dbReference type="PROSITE" id="PS00502">
    <property type="entry name" value="POLYGALACTURONASE"/>
    <property type="match status" value="1"/>
</dbReference>
<dbReference type="SUPFAM" id="SSF51126">
    <property type="entry name" value="Pectin lyase-like"/>
    <property type="match status" value="1"/>
</dbReference>
<dbReference type="STRING" id="210143.A0A1R3G6F2"/>
<dbReference type="AlphaFoldDB" id="A0A1R3G6F2"/>
<evidence type="ECO:0000256" key="6">
    <source>
        <dbReference type="ARBA" id="ARBA00022801"/>
    </source>
</evidence>
<comment type="caution">
    <text evidence="16">The sequence shown here is derived from an EMBL/GenBank/DDBJ whole genome shotgun (WGS) entry which is preliminary data.</text>
</comment>
<evidence type="ECO:0000256" key="11">
    <source>
        <dbReference type="ARBA" id="ARBA00070098"/>
    </source>
</evidence>
<comment type="function">
    <text evidence="10">May function in the depolymerization of the pectin in its walls during pollen tube elongation, or in that of the pistil during pollination.</text>
</comment>
<dbReference type="InterPro" id="IPR000743">
    <property type="entry name" value="Glyco_hydro_28"/>
</dbReference>
<dbReference type="Gene3D" id="2.160.20.10">
    <property type="entry name" value="Single-stranded right-handed beta-helix, Pectin lyase-like"/>
    <property type="match status" value="1"/>
</dbReference>
<dbReference type="EMBL" id="AWWV01015160">
    <property type="protein sequence ID" value="OMO53600.1"/>
    <property type="molecule type" value="Genomic_DNA"/>
</dbReference>
<dbReference type="Pfam" id="PF00295">
    <property type="entry name" value="Glyco_hydro_28"/>
    <property type="match status" value="1"/>
</dbReference>
<evidence type="ECO:0000256" key="13">
    <source>
        <dbReference type="RuleBase" id="RU361169"/>
    </source>
</evidence>
<evidence type="ECO:0000256" key="4">
    <source>
        <dbReference type="ARBA" id="ARBA00022512"/>
    </source>
</evidence>
<feature type="active site" evidence="12">
    <location>
        <position position="278"/>
    </location>
</feature>
<dbReference type="Proteomes" id="UP000188268">
    <property type="component" value="Unassembled WGS sequence"/>
</dbReference>
<evidence type="ECO:0000256" key="7">
    <source>
        <dbReference type="ARBA" id="ARBA00023295"/>
    </source>
</evidence>
<name>A0A1R3G6F2_COCAP</name>
<proteinExistence type="inferred from homology"/>
<dbReference type="InterPro" id="IPR011050">
    <property type="entry name" value="Pectin_lyase_fold/virulence"/>
</dbReference>
<keyword evidence="8" id="KW-0961">Cell wall biogenesis/degradation</keyword>
<dbReference type="OrthoDB" id="187139at2759"/>
<dbReference type="InterPro" id="IPR012334">
    <property type="entry name" value="Pectin_lyas_fold"/>
</dbReference>
<keyword evidence="17" id="KW-1185">Reference proteome</keyword>
<dbReference type="OMA" id="TINGTQN"/>
<evidence type="ECO:0000256" key="15">
    <source>
        <dbReference type="SAM" id="SignalP"/>
    </source>
</evidence>
<dbReference type="InterPro" id="IPR006626">
    <property type="entry name" value="PbH1"/>
</dbReference>
<sequence>MRKLTVFIALMFHISRVVASDVYPYESYGSPNLSPAPESKAASPELPESSATSRNGVFDVTEHGATANGATESSKAFAAAWNAACGHPGKSTFYIPKGRFLVGPIIFSGPCYNNQSPNIEIKGTLLAPISLSAFQSSNWIAFRNLNGFTLTGGTETAKLDGQGAAEAWKQESCQKSAECKKLITSIDFINVSYATIRDITLSNSKGFHLGLHGSDHINIYNLNIVAPGNSPNTDGIHVSHSSYINISSSTIGVGDDCVSIGPGSAHISVSDVHCGPGHGISVGSLGKYKYEKDVVGIHVRNCTIRDTQNGIRVKTWPGAPPSSASNMTFEDIHMINVANPIIIDQEYCPSHSCKTTLPSLVKLRDISIKNINGTYNTKSAVAFFCSTEVPCENVHLVNVNLKYLVPDNPRQGRLSIKGYLNGLQVINSRGALLSVDVLFCWEVKLYATGIGINLSVISK</sequence>
<evidence type="ECO:0000256" key="5">
    <source>
        <dbReference type="ARBA" id="ARBA00022525"/>
    </source>
</evidence>